<evidence type="ECO:0000256" key="1">
    <source>
        <dbReference type="ARBA" id="ARBA00011028"/>
    </source>
</evidence>
<dbReference type="Pfam" id="PF01297">
    <property type="entry name" value="ZnuA"/>
    <property type="match status" value="1"/>
</dbReference>
<dbReference type="SUPFAM" id="SSF53807">
    <property type="entry name" value="Helical backbone' metal receptor"/>
    <property type="match status" value="1"/>
</dbReference>
<dbReference type="GO" id="GO:0046872">
    <property type="term" value="F:metal ion binding"/>
    <property type="evidence" value="ECO:0007669"/>
    <property type="project" value="InterPro"/>
</dbReference>
<dbReference type="AlphaFoldDB" id="A0A2W4RM05"/>
<sequence>MKSWKLRLPVFSQAGDHKAKVPKPELGNKYKYIEFFCSYPSLKKLGKHCSKKDPQTPFRKVDLGGADLFILCFVWLILSLLLSNASAGDTESPPLKVIAANYPLAYFAERIGGSRVSVNLPAPANEDPAFWKPTAGEVGDMQKAELILLNGADYEKWLPRVTLSKFKLTDTSAGFKNAYIRIENAVTHSHGPSGMHSHEGIVFTTWLDFDQAAIQAEAVAQAMARKRPEFKTVMMDNLKSLQNDLAALDSQMKGLTASKPRVPLLGSHPVYQYLARRYELNLKSVHWEPNEMPPNEEWEGLRKILATHPAKWMIWEAKPSEAIVAKLTELGVGSLVFDPCANRPESGNFLDVMGINVEHLKYAYR</sequence>
<keyword evidence="5" id="KW-0406">Ion transport</keyword>
<dbReference type="GO" id="GO:0006829">
    <property type="term" value="P:zinc ion transport"/>
    <property type="evidence" value="ECO:0007669"/>
    <property type="project" value="UniProtKB-KW"/>
</dbReference>
<protein>
    <recommendedName>
        <fullName evidence="2">High-affinity zinc uptake system protein ZnuA</fullName>
    </recommendedName>
</protein>
<proteinExistence type="inferred from homology"/>
<keyword evidence="4" id="KW-0732">Signal</keyword>
<evidence type="ECO:0000313" key="8">
    <source>
        <dbReference type="Proteomes" id="UP000249396"/>
    </source>
</evidence>
<dbReference type="EMBL" id="QJPH01000211">
    <property type="protein sequence ID" value="PZN82609.1"/>
    <property type="molecule type" value="Genomic_DNA"/>
</dbReference>
<comment type="similarity">
    <text evidence="1">Belongs to the bacterial solute-binding protein 9 family.</text>
</comment>
<dbReference type="InterPro" id="IPR006127">
    <property type="entry name" value="ZnuA-like"/>
</dbReference>
<keyword evidence="5" id="KW-0862">Zinc</keyword>
<keyword evidence="6" id="KW-0175">Coiled coil</keyword>
<dbReference type="PANTHER" id="PTHR42953">
    <property type="entry name" value="HIGH-AFFINITY ZINC UPTAKE SYSTEM PROTEIN ZNUA-RELATED"/>
    <property type="match status" value="1"/>
</dbReference>
<accession>A0A2W4RM05</accession>
<dbReference type="InterPro" id="IPR050492">
    <property type="entry name" value="Bact_metal-bind_prot9"/>
</dbReference>
<dbReference type="PANTHER" id="PTHR42953:SF3">
    <property type="entry name" value="HIGH-AFFINITY ZINC UPTAKE SYSTEM PROTEIN ZNUA"/>
    <property type="match status" value="1"/>
</dbReference>
<evidence type="ECO:0000313" key="7">
    <source>
        <dbReference type="EMBL" id="PZN82609.1"/>
    </source>
</evidence>
<evidence type="ECO:0000256" key="2">
    <source>
        <dbReference type="ARBA" id="ARBA00015915"/>
    </source>
</evidence>
<dbReference type="Gene3D" id="3.40.50.1980">
    <property type="entry name" value="Nitrogenase molybdenum iron protein domain"/>
    <property type="match status" value="2"/>
</dbReference>
<gene>
    <name evidence="7" type="ORF">DM484_06190</name>
</gene>
<comment type="caution">
    <text evidence="7">The sequence shown here is derived from an EMBL/GenBank/DDBJ whole genome shotgun (WGS) entry which is preliminary data.</text>
</comment>
<name>A0A2W4RM05_9GAMM</name>
<keyword evidence="5" id="KW-0864">Zinc transport</keyword>
<feature type="coiled-coil region" evidence="6">
    <location>
        <begin position="231"/>
        <end position="258"/>
    </location>
</feature>
<organism evidence="7 8">
    <name type="scientific">Candidatus Methylumidiphilus alinenensis</name>
    <dbReference type="NCBI Taxonomy" id="2202197"/>
    <lineage>
        <taxon>Bacteria</taxon>
        <taxon>Pseudomonadati</taxon>
        <taxon>Pseudomonadota</taxon>
        <taxon>Gammaproteobacteria</taxon>
        <taxon>Methylococcales</taxon>
        <taxon>Candidatus Methylumidiphilus</taxon>
    </lineage>
</organism>
<dbReference type="Proteomes" id="UP000249396">
    <property type="component" value="Unassembled WGS sequence"/>
</dbReference>
<evidence type="ECO:0000256" key="5">
    <source>
        <dbReference type="ARBA" id="ARBA00022906"/>
    </source>
</evidence>
<reference evidence="7 8" key="1">
    <citation type="journal article" date="2018" name="Aquat. Microb. Ecol.">
        <title>Gammaproteobacterial methanotrophs dominate.</title>
        <authorList>
            <person name="Rissanen A.J."/>
            <person name="Saarenheimo J."/>
            <person name="Tiirola M."/>
            <person name="Peura S."/>
            <person name="Aalto S.L."/>
            <person name="Karvinen A."/>
            <person name="Nykanen H."/>
        </authorList>
    </citation>
    <scope>NUCLEOTIDE SEQUENCE [LARGE SCALE GENOMIC DNA]</scope>
    <source>
        <strain evidence="7">AMbin10</strain>
    </source>
</reference>
<keyword evidence="3" id="KW-0813">Transport</keyword>
<evidence type="ECO:0000256" key="6">
    <source>
        <dbReference type="SAM" id="Coils"/>
    </source>
</evidence>
<evidence type="ECO:0000256" key="4">
    <source>
        <dbReference type="ARBA" id="ARBA00022729"/>
    </source>
</evidence>
<evidence type="ECO:0000256" key="3">
    <source>
        <dbReference type="ARBA" id="ARBA00022448"/>
    </source>
</evidence>